<dbReference type="EMBL" id="GBXM01028214">
    <property type="protein sequence ID" value="JAH80363.1"/>
    <property type="molecule type" value="Transcribed_RNA"/>
</dbReference>
<name>A0A0E9VSV5_ANGAN</name>
<proteinExistence type="predicted"/>
<reference evidence="1" key="1">
    <citation type="submission" date="2014-11" db="EMBL/GenBank/DDBJ databases">
        <authorList>
            <person name="Amaro Gonzalez C."/>
        </authorList>
    </citation>
    <scope>NUCLEOTIDE SEQUENCE</scope>
</reference>
<organism evidence="1">
    <name type="scientific">Anguilla anguilla</name>
    <name type="common">European freshwater eel</name>
    <name type="synonym">Muraena anguilla</name>
    <dbReference type="NCBI Taxonomy" id="7936"/>
    <lineage>
        <taxon>Eukaryota</taxon>
        <taxon>Metazoa</taxon>
        <taxon>Chordata</taxon>
        <taxon>Craniata</taxon>
        <taxon>Vertebrata</taxon>
        <taxon>Euteleostomi</taxon>
        <taxon>Actinopterygii</taxon>
        <taxon>Neopterygii</taxon>
        <taxon>Teleostei</taxon>
        <taxon>Anguilliformes</taxon>
        <taxon>Anguillidae</taxon>
        <taxon>Anguilla</taxon>
    </lineage>
</organism>
<reference evidence="1" key="2">
    <citation type="journal article" date="2015" name="Fish Shellfish Immunol.">
        <title>Early steps in the European eel (Anguilla anguilla)-Vibrio vulnificus interaction in the gills: Role of the RtxA13 toxin.</title>
        <authorList>
            <person name="Callol A."/>
            <person name="Pajuelo D."/>
            <person name="Ebbesson L."/>
            <person name="Teles M."/>
            <person name="MacKenzie S."/>
            <person name="Amaro C."/>
        </authorList>
    </citation>
    <scope>NUCLEOTIDE SEQUENCE</scope>
</reference>
<protein>
    <submittedName>
        <fullName evidence="1">Uncharacterized protein</fullName>
    </submittedName>
</protein>
<accession>A0A0E9VSV5</accession>
<sequence length="23" mass="2662">MLTLGLNEPEKPYRVTLTLTRLC</sequence>
<dbReference type="AlphaFoldDB" id="A0A0E9VSV5"/>
<evidence type="ECO:0000313" key="1">
    <source>
        <dbReference type="EMBL" id="JAH80363.1"/>
    </source>
</evidence>